<dbReference type="EMBL" id="LDJM01000045">
    <property type="protein sequence ID" value="KRG74290.1"/>
    <property type="molecule type" value="Genomic_DNA"/>
</dbReference>
<organism evidence="22 23">
    <name type="scientific">Stenotrophomonas ginsengisoli</name>
    <dbReference type="NCBI Taxonomy" id="336566"/>
    <lineage>
        <taxon>Bacteria</taxon>
        <taxon>Pseudomonadati</taxon>
        <taxon>Pseudomonadota</taxon>
        <taxon>Gammaproteobacteria</taxon>
        <taxon>Lysobacterales</taxon>
        <taxon>Lysobacteraceae</taxon>
        <taxon>Stenotrophomonas</taxon>
    </lineage>
</organism>
<dbReference type="RefSeq" id="WP_057638986.1">
    <property type="nucleotide sequence ID" value="NZ_LDJM01000045.1"/>
</dbReference>
<evidence type="ECO:0000256" key="18">
    <source>
        <dbReference type="ARBA" id="ARBA00031026"/>
    </source>
</evidence>
<comment type="subcellular location">
    <subcellularLocation>
        <location evidence="3 20">Cytoplasm</location>
    </subcellularLocation>
</comment>
<dbReference type="OrthoDB" id="9804753at2"/>
<keyword evidence="16 20" id="KW-0131">Cell cycle</keyword>
<feature type="active site" description="Proton donor" evidence="20">
    <location>
        <position position="242"/>
    </location>
</feature>
<evidence type="ECO:0000256" key="11">
    <source>
        <dbReference type="ARBA" id="ARBA00022827"/>
    </source>
</evidence>
<dbReference type="Gene3D" id="3.30.43.10">
    <property type="entry name" value="Uridine Diphospho-n-acetylenolpyruvylglucosamine Reductase, domain 2"/>
    <property type="match status" value="1"/>
</dbReference>
<dbReference type="GO" id="GO:0051301">
    <property type="term" value="P:cell division"/>
    <property type="evidence" value="ECO:0007669"/>
    <property type="project" value="UniProtKB-KW"/>
</dbReference>
<dbReference type="GO" id="GO:0005829">
    <property type="term" value="C:cytosol"/>
    <property type="evidence" value="ECO:0007669"/>
    <property type="project" value="TreeGrafter"/>
</dbReference>
<dbReference type="InterPro" id="IPR016166">
    <property type="entry name" value="FAD-bd_PCMH"/>
</dbReference>
<dbReference type="NCBIfam" id="NF000755">
    <property type="entry name" value="PRK00046.1"/>
    <property type="match status" value="1"/>
</dbReference>
<dbReference type="GO" id="GO:0008762">
    <property type="term" value="F:UDP-N-acetylmuramate dehydrogenase activity"/>
    <property type="evidence" value="ECO:0007669"/>
    <property type="project" value="UniProtKB-UniRule"/>
</dbReference>
<evidence type="ECO:0000256" key="13">
    <source>
        <dbReference type="ARBA" id="ARBA00022960"/>
    </source>
</evidence>
<evidence type="ECO:0000256" key="10">
    <source>
        <dbReference type="ARBA" id="ARBA00022630"/>
    </source>
</evidence>
<dbReference type="GO" id="GO:0008360">
    <property type="term" value="P:regulation of cell shape"/>
    <property type="evidence" value="ECO:0007669"/>
    <property type="project" value="UniProtKB-KW"/>
</dbReference>
<dbReference type="InterPro" id="IPR036318">
    <property type="entry name" value="FAD-bd_PCMH-like_sf"/>
</dbReference>
<evidence type="ECO:0000313" key="22">
    <source>
        <dbReference type="EMBL" id="KRG74290.1"/>
    </source>
</evidence>
<reference evidence="22 23" key="1">
    <citation type="submission" date="2015-05" db="EMBL/GenBank/DDBJ databases">
        <title>Genome sequencing and analysis of members of genus Stenotrophomonas.</title>
        <authorList>
            <person name="Patil P.P."/>
            <person name="Midha S."/>
            <person name="Patil P.B."/>
        </authorList>
    </citation>
    <scope>NUCLEOTIDE SEQUENCE [LARGE SCALE GENOMIC DNA]</scope>
    <source>
        <strain evidence="22 23">DSM 24757</strain>
    </source>
</reference>
<keyword evidence="10 20" id="KW-0285">Flavoprotein</keyword>
<comment type="pathway">
    <text evidence="4 20">Cell wall biogenesis; peptidoglycan biosynthesis.</text>
</comment>
<dbReference type="Pfam" id="PF02873">
    <property type="entry name" value="MurB_C"/>
    <property type="match status" value="1"/>
</dbReference>
<evidence type="ECO:0000256" key="4">
    <source>
        <dbReference type="ARBA" id="ARBA00004752"/>
    </source>
</evidence>
<evidence type="ECO:0000256" key="16">
    <source>
        <dbReference type="ARBA" id="ARBA00023306"/>
    </source>
</evidence>
<sequence length="347" mass="36849">MSTPGWTLQHDVPLKPLNTFGVAATAPTLLRVHDSATLGQALALPEVAGKALLPIGGGSNLLLVDDPQAVVLMIDDASVGIIEHRADHAIVRAGAGLVWHALVMWTLDQGLSGLENLALIPGTAGAAPIQNIGAYGAQAGDFIHAVEAWDRHSGQLQRLSPEQCQFAYRDSVFKQQPDRWIITAIELRLPLLSELRTGYAGIEQEMQAQGVTLPEARDVANAVIAIRQRKLPDPAVLGNAGSFFKNPIVTAEQALALQQDWPQMPLYPAASPEMRKLSAGWLIEQAGWKGARQGDAGVSAEHALVLVNHGAASGAQLLDLARQIAAGVQARFGVAIEPEPRLIGAAW</sequence>
<evidence type="ECO:0000256" key="19">
    <source>
        <dbReference type="ARBA" id="ARBA00048914"/>
    </source>
</evidence>
<keyword evidence="17 20" id="KW-0961">Cell wall biogenesis/degradation</keyword>
<gene>
    <name evidence="20" type="primary">murB</name>
    <name evidence="22" type="ORF">ABB30_14330</name>
</gene>
<keyword evidence="15 20" id="KW-0560">Oxidoreductase</keyword>
<dbReference type="GO" id="GO:0071555">
    <property type="term" value="P:cell wall organization"/>
    <property type="evidence" value="ECO:0007669"/>
    <property type="project" value="UniProtKB-KW"/>
</dbReference>
<evidence type="ECO:0000256" key="6">
    <source>
        <dbReference type="ARBA" id="ARBA00012518"/>
    </source>
</evidence>
<dbReference type="InterPro" id="IPR016167">
    <property type="entry name" value="FAD-bd_PCMH_sub1"/>
</dbReference>
<dbReference type="SUPFAM" id="SSF56176">
    <property type="entry name" value="FAD-binding/transporter-associated domain-like"/>
    <property type="match status" value="1"/>
</dbReference>
<evidence type="ECO:0000256" key="20">
    <source>
        <dbReference type="HAMAP-Rule" id="MF_00037"/>
    </source>
</evidence>
<dbReference type="SUPFAM" id="SSF56194">
    <property type="entry name" value="Uridine diphospho-N-Acetylenolpyruvylglucosamine reductase, MurB, C-terminal domain"/>
    <property type="match status" value="1"/>
</dbReference>
<dbReference type="Proteomes" id="UP000050956">
    <property type="component" value="Unassembled WGS sequence"/>
</dbReference>
<keyword evidence="23" id="KW-1185">Reference proteome</keyword>
<dbReference type="STRING" id="336566.ABB30_14330"/>
<dbReference type="NCBIfam" id="NF010478">
    <property type="entry name" value="PRK13903.1"/>
    <property type="match status" value="1"/>
</dbReference>
<dbReference type="InterPro" id="IPR011601">
    <property type="entry name" value="MurB_C"/>
</dbReference>
<accession>A0A0R0D6Z3</accession>
<dbReference type="PANTHER" id="PTHR21071">
    <property type="entry name" value="UDP-N-ACETYLENOLPYRUVOYLGLUCOSAMINE REDUCTASE"/>
    <property type="match status" value="1"/>
</dbReference>
<proteinExistence type="inferred from homology"/>
<dbReference type="InterPro" id="IPR036635">
    <property type="entry name" value="MurB_C_sf"/>
</dbReference>
<evidence type="ECO:0000256" key="7">
    <source>
        <dbReference type="ARBA" id="ARBA00015188"/>
    </source>
</evidence>
<evidence type="ECO:0000256" key="9">
    <source>
        <dbReference type="ARBA" id="ARBA00022618"/>
    </source>
</evidence>
<protein>
    <recommendedName>
        <fullName evidence="7 20">UDP-N-acetylenolpyruvoylglucosamine reductase</fullName>
        <ecNumber evidence="6 20">1.3.1.98</ecNumber>
    </recommendedName>
    <alternativeName>
        <fullName evidence="18 20">UDP-N-acetylmuramate dehydrogenase</fullName>
    </alternativeName>
</protein>
<evidence type="ECO:0000256" key="15">
    <source>
        <dbReference type="ARBA" id="ARBA00023002"/>
    </source>
</evidence>
<comment type="cofactor">
    <cofactor evidence="1 20">
        <name>FAD</name>
        <dbReference type="ChEBI" id="CHEBI:57692"/>
    </cofactor>
</comment>
<evidence type="ECO:0000256" key="14">
    <source>
        <dbReference type="ARBA" id="ARBA00022984"/>
    </source>
</evidence>
<dbReference type="InterPro" id="IPR006094">
    <property type="entry name" value="Oxid_FAD_bind_N"/>
</dbReference>
<feature type="active site" evidence="20">
    <location>
        <position position="169"/>
    </location>
</feature>
<dbReference type="AlphaFoldDB" id="A0A0R0D6Z3"/>
<evidence type="ECO:0000256" key="12">
    <source>
        <dbReference type="ARBA" id="ARBA00022857"/>
    </source>
</evidence>
<keyword evidence="14 20" id="KW-0573">Peptidoglycan synthesis</keyword>
<dbReference type="Gene3D" id="3.30.465.10">
    <property type="match status" value="1"/>
</dbReference>
<evidence type="ECO:0000256" key="2">
    <source>
        <dbReference type="ARBA" id="ARBA00003921"/>
    </source>
</evidence>
<evidence type="ECO:0000256" key="8">
    <source>
        <dbReference type="ARBA" id="ARBA00022490"/>
    </source>
</evidence>
<dbReference type="InterPro" id="IPR016169">
    <property type="entry name" value="FAD-bd_PCMH_sub2"/>
</dbReference>
<evidence type="ECO:0000256" key="3">
    <source>
        <dbReference type="ARBA" id="ARBA00004496"/>
    </source>
</evidence>
<dbReference type="HAMAP" id="MF_00037">
    <property type="entry name" value="MurB"/>
    <property type="match status" value="1"/>
</dbReference>
<feature type="active site" evidence="20">
    <location>
        <position position="339"/>
    </location>
</feature>
<dbReference type="EC" id="1.3.1.98" evidence="6 20"/>
<keyword evidence="8 20" id="KW-0963">Cytoplasm</keyword>
<comment type="caution">
    <text evidence="22">The sequence shown here is derived from an EMBL/GenBank/DDBJ whole genome shotgun (WGS) entry which is preliminary data.</text>
</comment>
<evidence type="ECO:0000313" key="23">
    <source>
        <dbReference type="Proteomes" id="UP000050956"/>
    </source>
</evidence>
<dbReference type="PROSITE" id="PS51387">
    <property type="entry name" value="FAD_PCMH"/>
    <property type="match status" value="1"/>
</dbReference>
<keyword evidence="11 20" id="KW-0274">FAD</keyword>
<keyword evidence="12 20" id="KW-0521">NADP</keyword>
<dbReference type="GO" id="GO:0071949">
    <property type="term" value="F:FAD binding"/>
    <property type="evidence" value="ECO:0007669"/>
    <property type="project" value="InterPro"/>
</dbReference>
<keyword evidence="13 20" id="KW-0133">Cell shape</keyword>
<comment type="function">
    <text evidence="2 20">Cell wall formation.</text>
</comment>
<dbReference type="Pfam" id="PF01565">
    <property type="entry name" value="FAD_binding_4"/>
    <property type="match status" value="1"/>
</dbReference>
<dbReference type="PANTHER" id="PTHR21071:SF4">
    <property type="entry name" value="UDP-N-ACETYLENOLPYRUVOYLGLUCOSAMINE REDUCTASE"/>
    <property type="match status" value="1"/>
</dbReference>
<name>A0A0R0D6Z3_9GAMM</name>
<dbReference type="Gene3D" id="3.90.78.10">
    <property type="entry name" value="UDP-N-acetylenolpyruvoylglucosamine reductase, C-terminal domain"/>
    <property type="match status" value="1"/>
</dbReference>
<keyword evidence="9 20" id="KW-0132">Cell division</keyword>
<evidence type="ECO:0000256" key="1">
    <source>
        <dbReference type="ARBA" id="ARBA00001974"/>
    </source>
</evidence>
<dbReference type="InterPro" id="IPR003170">
    <property type="entry name" value="MurB"/>
</dbReference>
<evidence type="ECO:0000256" key="5">
    <source>
        <dbReference type="ARBA" id="ARBA00010485"/>
    </source>
</evidence>
<dbReference type="NCBIfam" id="TIGR00179">
    <property type="entry name" value="murB"/>
    <property type="match status" value="1"/>
</dbReference>
<dbReference type="UniPathway" id="UPA00219"/>
<dbReference type="GO" id="GO:0009252">
    <property type="term" value="P:peptidoglycan biosynthetic process"/>
    <property type="evidence" value="ECO:0007669"/>
    <property type="project" value="UniProtKB-UniRule"/>
</dbReference>
<evidence type="ECO:0000256" key="17">
    <source>
        <dbReference type="ARBA" id="ARBA00023316"/>
    </source>
</evidence>
<feature type="domain" description="FAD-binding PCMH-type" evidence="21">
    <location>
        <begin position="22"/>
        <end position="192"/>
    </location>
</feature>
<comment type="catalytic activity">
    <reaction evidence="19 20">
        <text>UDP-N-acetyl-alpha-D-muramate + NADP(+) = UDP-N-acetyl-3-O-(1-carboxyvinyl)-alpha-D-glucosamine + NADPH + H(+)</text>
        <dbReference type="Rhea" id="RHEA:12248"/>
        <dbReference type="ChEBI" id="CHEBI:15378"/>
        <dbReference type="ChEBI" id="CHEBI:57783"/>
        <dbReference type="ChEBI" id="CHEBI:58349"/>
        <dbReference type="ChEBI" id="CHEBI:68483"/>
        <dbReference type="ChEBI" id="CHEBI:70757"/>
        <dbReference type="EC" id="1.3.1.98"/>
    </reaction>
</comment>
<dbReference type="PATRIC" id="fig|336566.3.peg.2437"/>
<comment type="similarity">
    <text evidence="5 20">Belongs to the MurB family.</text>
</comment>
<evidence type="ECO:0000259" key="21">
    <source>
        <dbReference type="PROSITE" id="PS51387"/>
    </source>
</evidence>